<keyword evidence="1 4" id="KW-0349">Heme</keyword>
<accession>A0ABU5F300</accession>
<dbReference type="SUPFAM" id="SSF46626">
    <property type="entry name" value="Cytochrome c"/>
    <property type="match status" value="1"/>
</dbReference>
<reference evidence="8" key="1">
    <citation type="journal article" date="2023" name="Mar. Drugs">
        <title>Gemmata algarum, a Novel Planctomycete Isolated from an Algal Mat, Displays Antimicrobial Activity.</title>
        <authorList>
            <person name="Kumar G."/>
            <person name="Kallscheuer N."/>
            <person name="Kashif M."/>
            <person name="Ahamad S."/>
            <person name="Jagadeeshwari U."/>
            <person name="Pannikurungottu S."/>
            <person name="Haufschild T."/>
            <person name="Kabuu M."/>
            <person name="Sasikala C."/>
            <person name="Jogler C."/>
            <person name="Ramana C."/>
        </authorList>
    </citation>
    <scope>NUCLEOTIDE SEQUENCE [LARGE SCALE GENOMIC DNA]</scope>
    <source>
        <strain evidence="8">JC673</strain>
    </source>
</reference>
<dbReference type="Pfam" id="PF07587">
    <property type="entry name" value="PSD1"/>
    <property type="match status" value="1"/>
</dbReference>
<dbReference type="RefSeq" id="WP_320687923.1">
    <property type="nucleotide sequence ID" value="NZ_JAXBLV010000195.1"/>
</dbReference>
<feature type="chain" id="PRO_5046081033" evidence="5">
    <location>
        <begin position="23"/>
        <end position="849"/>
    </location>
</feature>
<dbReference type="Pfam" id="PF07583">
    <property type="entry name" value="PSCyt2"/>
    <property type="match status" value="1"/>
</dbReference>
<evidence type="ECO:0000256" key="3">
    <source>
        <dbReference type="ARBA" id="ARBA00023004"/>
    </source>
</evidence>
<dbReference type="Proteomes" id="UP001272242">
    <property type="component" value="Unassembled WGS sequence"/>
</dbReference>
<proteinExistence type="predicted"/>
<keyword evidence="8" id="KW-1185">Reference proteome</keyword>
<sequence length="849" mass="93349">MTSRISRTLALTGFAAALVAFAGGFRSRAADDKAAEPAPKFTAAQVNFYEKEVLPVLTQHCLKCHGADPAKLKGEFNLATRKGVLAGGESGPAVDLKAPADSLLLKTIHYKDDAAKMPPKGKMPDKDIAIIERWVKEGLPVPADRLGGAEKAAHKGVVTEEAKKYWAYQPVTRPAVPAVKDAGWVKTPIDAFVLAKLEAKGLKPVAPAEKAALIRRATYDLTGLPPSPEEVDAFVADRSPDAYEKLIDRLLASPHYGEKWGRHWLDVVRFAETNGYERDGPKPFAWRYRDYVIKSFNDDKPYDQFVKEQLAGDEVPGYNPDAVIATGFYRLGIWDDEPADPLLAVFDGYDDIVSTVGQGFLGTTFNCARCHDHKADPIPAADYYKLVAFFRDIKPYSENRDVRSANSLSDITPPEQRAKYEEDLKKRMARAAEIKKLMEEIEENVIKTLPAEDQRASEGPDRPQVIERKVVPALKGAVKDGYAALKSERAELEKRTRPAGQQLALSVNNCERTPPTTHILVRGSPQAKGKEVKPGFPEVLGLPEPEIAPPKPGQKSSGRRTVLANWIASKDNPLTARVMANRVWQYHFGRGIVDSANDFGKLGSAPTHPELLDWLAQELTGGEWKLKRLHKLIMMSSVYQLSARADAGNLKADPANNLLWRFNMRRLSGEEVRDSILAVSGALNLKMGGPSTYPKIPKEVLAGQSVPGQGWPTSPPDEGNRRSVYAHVKRSLRVPILVGFDQPDPDSSCPVRYVTTVPTQSLGLLNGEFANEQAEAFAKRLQKEAPDNVAAQIARAVRLTTGRVPSADEVKADAAFIAQLKEKHKLSDAQALTRYALLCLNANEFVYLD</sequence>
<keyword evidence="2 4" id="KW-0479">Metal-binding</keyword>
<dbReference type="InterPro" id="IPR022655">
    <property type="entry name" value="DUF1553"/>
</dbReference>
<dbReference type="InterPro" id="IPR036909">
    <property type="entry name" value="Cyt_c-like_dom_sf"/>
</dbReference>
<dbReference type="EMBL" id="JAXBLV010000195">
    <property type="protein sequence ID" value="MDY3561518.1"/>
    <property type="molecule type" value="Genomic_DNA"/>
</dbReference>
<protein>
    <submittedName>
        <fullName evidence="7">PSD1 and planctomycete cytochrome C domain-containing protein</fullName>
    </submittedName>
</protein>
<dbReference type="InterPro" id="IPR011444">
    <property type="entry name" value="DUF1549"/>
</dbReference>
<dbReference type="InterPro" id="IPR011429">
    <property type="entry name" value="Cyt_c_Planctomycete-type"/>
</dbReference>
<feature type="signal peptide" evidence="5">
    <location>
        <begin position="1"/>
        <end position="22"/>
    </location>
</feature>
<dbReference type="PANTHER" id="PTHR35889:SF3">
    <property type="entry name" value="F-BOX DOMAIN-CONTAINING PROTEIN"/>
    <property type="match status" value="1"/>
</dbReference>
<evidence type="ECO:0000313" key="8">
    <source>
        <dbReference type="Proteomes" id="UP001272242"/>
    </source>
</evidence>
<evidence type="ECO:0000256" key="4">
    <source>
        <dbReference type="PROSITE-ProRule" id="PRU00433"/>
    </source>
</evidence>
<dbReference type="PROSITE" id="PS51007">
    <property type="entry name" value="CYTC"/>
    <property type="match status" value="1"/>
</dbReference>
<feature type="domain" description="Cytochrome c" evidence="6">
    <location>
        <begin position="32"/>
        <end position="139"/>
    </location>
</feature>
<keyword evidence="3 4" id="KW-0408">Iron</keyword>
<evidence type="ECO:0000313" key="7">
    <source>
        <dbReference type="EMBL" id="MDY3561518.1"/>
    </source>
</evidence>
<evidence type="ECO:0000256" key="5">
    <source>
        <dbReference type="SAM" id="SignalP"/>
    </source>
</evidence>
<comment type="caution">
    <text evidence="7">The sequence shown here is derived from an EMBL/GenBank/DDBJ whole genome shotgun (WGS) entry which is preliminary data.</text>
</comment>
<name>A0ABU5F300_9BACT</name>
<evidence type="ECO:0000256" key="1">
    <source>
        <dbReference type="ARBA" id="ARBA00022617"/>
    </source>
</evidence>
<gene>
    <name evidence="7" type="ORF">R5W23_002796</name>
</gene>
<dbReference type="PANTHER" id="PTHR35889">
    <property type="entry name" value="CYCLOINULO-OLIGOSACCHARIDE FRUCTANOTRANSFERASE-RELATED"/>
    <property type="match status" value="1"/>
</dbReference>
<evidence type="ECO:0000256" key="2">
    <source>
        <dbReference type="ARBA" id="ARBA00022723"/>
    </source>
</evidence>
<evidence type="ECO:0000259" key="6">
    <source>
        <dbReference type="PROSITE" id="PS51007"/>
    </source>
</evidence>
<keyword evidence="5" id="KW-0732">Signal</keyword>
<dbReference type="Pfam" id="PF07635">
    <property type="entry name" value="PSCyt1"/>
    <property type="match status" value="1"/>
</dbReference>
<organism evidence="7 8">
    <name type="scientific">Gemmata algarum</name>
    <dbReference type="NCBI Taxonomy" id="2975278"/>
    <lineage>
        <taxon>Bacteria</taxon>
        <taxon>Pseudomonadati</taxon>
        <taxon>Planctomycetota</taxon>
        <taxon>Planctomycetia</taxon>
        <taxon>Gemmatales</taxon>
        <taxon>Gemmataceae</taxon>
        <taxon>Gemmata</taxon>
    </lineage>
</organism>
<dbReference type="InterPro" id="IPR009056">
    <property type="entry name" value="Cyt_c-like_dom"/>
</dbReference>